<protein>
    <submittedName>
        <fullName evidence="2">HD domain-containing protein</fullName>
    </submittedName>
</protein>
<gene>
    <name evidence="2" type="ORF">ACFOGJ_15805</name>
</gene>
<dbReference type="PANTHER" id="PTHR46246:SF1">
    <property type="entry name" value="GUANOSINE-3',5'-BIS(DIPHOSPHATE) 3'-PYROPHOSPHOHYDROLASE MESH1"/>
    <property type="match status" value="1"/>
</dbReference>
<dbReference type="Proteomes" id="UP001595528">
    <property type="component" value="Unassembled WGS sequence"/>
</dbReference>
<dbReference type="Pfam" id="PF13328">
    <property type="entry name" value="HD_4"/>
    <property type="match status" value="1"/>
</dbReference>
<dbReference type="Gene3D" id="1.10.3210.10">
    <property type="entry name" value="Hypothetical protein af1432"/>
    <property type="match status" value="1"/>
</dbReference>
<dbReference type="InterPro" id="IPR052194">
    <property type="entry name" value="MESH1"/>
</dbReference>
<evidence type="ECO:0000313" key="2">
    <source>
        <dbReference type="EMBL" id="MFC3228709.1"/>
    </source>
</evidence>
<name>A0ABV7L2B2_9PROT</name>
<evidence type="ECO:0000259" key="1">
    <source>
        <dbReference type="SMART" id="SM00471"/>
    </source>
</evidence>
<evidence type="ECO:0000313" key="3">
    <source>
        <dbReference type="Proteomes" id="UP001595528"/>
    </source>
</evidence>
<organism evidence="2 3">
    <name type="scientific">Marinibaculum pumilum</name>
    <dbReference type="NCBI Taxonomy" id="1766165"/>
    <lineage>
        <taxon>Bacteria</taxon>
        <taxon>Pseudomonadati</taxon>
        <taxon>Pseudomonadota</taxon>
        <taxon>Alphaproteobacteria</taxon>
        <taxon>Rhodospirillales</taxon>
        <taxon>Rhodospirillaceae</taxon>
        <taxon>Marinibaculum</taxon>
    </lineage>
</organism>
<sequence>MAFPIPDLTRALVFAAEAHANQRRKGAAQEPYVNHLLEVMDLVAQATGGEDLDLLLAALLHDVVEDTSVTAGDLAERFGPRVADIVSEASDDMTLPKSERRVRRIAGMPHKSPEARMVKIADAISNLRAIAESPPAGWGLDRRQGYLEGARALIDAARGTNAWLEQRFDRTAAVTAEAIGLNAPGDPMVEHPAIRELQSSIGQPVHIVYLANTGGRDLGAAEMDRFCEAAAAQFPSVTVQEAQAVFEGRRRSILLARIRSDSTDAVVAFAQRLCLQFDQAFIGLEVGGRYVRIYSDDTG</sequence>
<dbReference type="SMART" id="SM00471">
    <property type="entry name" value="HDc"/>
    <property type="match status" value="1"/>
</dbReference>
<dbReference type="InterPro" id="IPR003607">
    <property type="entry name" value="HD/PDEase_dom"/>
</dbReference>
<reference evidence="3" key="1">
    <citation type="journal article" date="2019" name="Int. J. Syst. Evol. Microbiol.">
        <title>The Global Catalogue of Microorganisms (GCM) 10K type strain sequencing project: providing services to taxonomists for standard genome sequencing and annotation.</title>
        <authorList>
            <consortium name="The Broad Institute Genomics Platform"/>
            <consortium name="The Broad Institute Genome Sequencing Center for Infectious Disease"/>
            <person name="Wu L."/>
            <person name="Ma J."/>
        </authorList>
    </citation>
    <scope>NUCLEOTIDE SEQUENCE [LARGE SCALE GENOMIC DNA]</scope>
    <source>
        <strain evidence="3">KCTC 42964</strain>
    </source>
</reference>
<comment type="caution">
    <text evidence="2">The sequence shown here is derived from an EMBL/GenBank/DDBJ whole genome shotgun (WGS) entry which is preliminary data.</text>
</comment>
<dbReference type="SUPFAM" id="SSF109604">
    <property type="entry name" value="HD-domain/PDEase-like"/>
    <property type="match status" value="1"/>
</dbReference>
<accession>A0ABV7L2B2</accession>
<keyword evidence="3" id="KW-1185">Reference proteome</keyword>
<feature type="domain" description="HD/PDEase" evidence="1">
    <location>
        <begin position="28"/>
        <end position="136"/>
    </location>
</feature>
<proteinExistence type="predicted"/>
<dbReference type="EMBL" id="JBHRTR010000028">
    <property type="protein sequence ID" value="MFC3228709.1"/>
    <property type="molecule type" value="Genomic_DNA"/>
</dbReference>
<dbReference type="PANTHER" id="PTHR46246">
    <property type="entry name" value="GUANOSINE-3',5'-BIS(DIPHOSPHATE) 3'-PYROPHOSPHOHYDROLASE MESH1"/>
    <property type="match status" value="1"/>
</dbReference>
<dbReference type="RefSeq" id="WP_379902089.1">
    <property type="nucleotide sequence ID" value="NZ_JBHRTR010000028.1"/>
</dbReference>